<dbReference type="GO" id="GO:0070008">
    <property type="term" value="F:serine-type exopeptidase activity"/>
    <property type="evidence" value="ECO:0007669"/>
    <property type="project" value="InterPro"/>
</dbReference>
<reference evidence="6" key="1">
    <citation type="submission" date="2022-11" db="EMBL/GenBank/DDBJ databases">
        <title>Genome Sequence of Cubamyces cubensis.</title>
        <authorList>
            <person name="Buettner E."/>
        </authorList>
    </citation>
    <scope>NUCLEOTIDE SEQUENCE</scope>
    <source>
        <strain evidence="6">MPL-01</strain>
    </source>
</reference>
<dbReference type="PANTHER" id="PTHR11010">
    <property type="entry name" value="PROTEASE S28 PRO-X CARBOXYPEPTIDASE-RELATED"/>
    <property type="match status" value="1"/>
</dbReference>
<accession>A0AAD7U1U6</accession>
<keyword evidence="2" id="KW-0645">Protease</keyword>
<dbReference type="Pfam" id="PF05577">
    <property type="entry name" value="Peptidase_S28"/>
    <property type="match status" value="1"/>
</dbReference>
<protein>
    <recommendedName>
        <fullName evidence="8">Peptidase S28</fullName>
    </recommendedName>
</protein>
<keyword evidence="7" id="KW-1185">Reference proteome</keyword>
<evidence type="ECO:0000256" key="2">
    <source>
        <dbReference type="ARBA" id="ARBA00022670"/>
    </source>
</evidence>
<dbReference type="Proteomes" id="UP001215151">
    <property type="component" value="Unassembled WGS sequence"/>
</dbReference>
<dbReference type="AlphaFoldDB" id="A0AAD7U1U6"/>
<dbReference type="GO" id="GO:0006508">
    <property type="term" value="P:proteolysis"/>
    <property type="evidence" value="ECO:0007669"/>
    <property type="project" value="UniProtKB-KW"/>
</dbReference>
<keyword evidence="4" id="KW-0378">Hydrolase</keyword>
<evidence type="ECO:0000256" key="1">
    <source>
        <dbReference type="ARBA" id="ARBA00011079"/>
    </source>
</evidence>
<sequence>MAIKTDEDMTRTAWAYAGPGIWGNSRHGVPIPDVESYEVKHKMTGEALPSLDTVYYFDQLIDHDDPSLGTFQQRYWMSYSYYQPGGPILLMNAGEQDASGLIGYLTTTTITGYLAEKLNGTVVLLEHRFFGQSNPYPDLTTESLRVLTIQQAIDDHEYFIKNVQLPMPGGDQLGPDKAPWILFGGSYPGALTSYTMYNKPGLFAAGYASSAVVQATSDFWGYYEPTGEYMPQNCSADVEAAIAYVDEVMGSGNATAIQALKETFGLGELTHDDDFEWALATVIQTWQNLLLSSGRGQTFNKFCLSLASKDGQIAGPDGWGAEHAISAWGAFYLNGPFLPSRCGSIYDSDEGRAACFNTYNSFAYGATNVNNWARSWMWLLCNEFGFWQVGGPATSPALVSRLLTPAYWERQCTYYFPEVFSSPPDTAAAASRTNQKYGGWDVPTERLIFLNGARDPWREVTVAAAASPNNGSDLQPHLFGDGYHCSDMLISEGDLSPAVKAEQQQALQYFAQWLADWKPTA</sequence>
<dbReference type="Gene3D" id="3.40.50.1820">
    <property type="entry name" value="alpha/beta hydrolase"/>
    <property type="match status" value="2"/>
</dbReference>
<gene>
    <name evidence="6" type="ORF">ONZ51_g1539</name>
</gene>
<name>A0AAD7U1U6_9APHY</name>
<dbReference type="InterPro" id="IPR008758">
    <property type="entry name" value="Peptidase_S28"/>
</dbReference>
<evidence type="ECO:0000256" key="4">
    <source>
        <dbReference type="ARBA" id="ARBA00022801"/>
    </source>
</evidence>
<evidence type="ECO:0000256" key="3">
    <source>
        <dbReference type="ARBA" id="ARBA00022729"/>
    </source>
</evidence>
<proteinExistence type="inferred from homology"/>
<dbReference type="InterPro" id="IPR029058">
    <property type="entry name" value="AB_hydrolase_fold"/>
</dbReference>
<keyword evidence="3" id="KW-0732">Signal</keyword>
<dbReference type="EMBL" id="JAPEVG010000021">
    <property type="protein sequence ID" value="KAJ8495717.1"/>
    <property type="molecule type" value="Genomic_DNA"/>
</dbReference>
<comment type="similarity">
    <text evidence="1">Belongs to the peptidase S28 family.</text>
</comment>
<comment type="caution">
    <text evidence="6">The sequence shown here is derived from an EMBL/GenBank/DDBJ whole genome shotgun (WGS) entry which is preliminary data.</text>
</comment>
<keyword evidence="5" id="KW-0325">Glycoprotein</keyword>
<dbReference type="GO" id="GO:0008239">
    <property type="term" value="F:dipeptidyl-peptidase activity"/>
    <property type="evidence" value="ECO:0007669"/>
    <property type="project" value="TreeGrafter"/>
</dbReference>
<dbReference type="SUPFAM" id="SSF53474">
    <property type="entry name" value="alpha/beta-Hydrolases"/>
    <property type="match status" value="1"/>
</dbReference>
<evidence type="ECO:0000313" key="6">
    <source>
        <dbReference type="EMBL" id="KAJ8495717.1"/>
    </source>
</evidence>
<evidence type="ECO:0000256" key="5">
    <source>
        <dbReference type="ARBA" id="ARBA00023180"/>
    </source>
</evidence>
<evidence type="ECO:0008006" key="8">
    <source>
        <dbReference type="Google" id="ProtNLM"/>
    </source>
</evidence>
<dbReference type="PANTHER" id="PTHR11010:SF23">
    <property type="entry name" value="SERINE PEPTIDASE"/>
    <property type="match status" value="1"/>
</dbReference>
<evidence type="ECO:0000313" key="7">
    <source>
        <dbReference type="Proteomes" id="UP001215151"/>
    </source>
</evidence>
<organism evidence="6 7">
    <name type="scientific">Trametes cubensis</name>
    <dbReference type="NCBI Taxonomy" id="1111947"/>
    <lineage>
        <taxon>Eukaryota</taxon>
        <taxon>Fungi</taxon>
        <taxon>Dikarya</taxon>
        <taxon>Basidiomycota</taxon>
        <taxon>Agaricomycotina</taxon>
        <taxon>Agaricomycetes</taxon>
        <taxon>Polyporales</taxon>
        <taxon>Polyporaceae</taxon>
        <taxon>Trametes</taxon>
    </lineage>
</organism>